<dbReference type="Proteomes" id="UP000789396">
    <property type="component" value="Unassembled WGS sequence"/>
</dbReference>
<dbReference type="Pfam" id="PF00702">
    <property type="entry name" value="Hydrolase"/>
    <property type="match status" value="1"/>
</dbReference>
<dbReference type="InterPro" id="IPR023214">
    <property type="entry name" value="HAD_sf"/>
</dbReference>
<dbReference type="AlphaFoldDB" id="A0A9N9HMV2"/>
<reference evidence="1" key="1">
    <citation type="submission" date="2021-06" db="EMBL/GenBank/DDBJ databases">
        <authorList>
            <person name="Kallberg Y."/>
            <person name="Tangrot J."/>
            <person name="Rosling A."/>
        </authorList>
    </citation>
    <scope>NUCLEOTIDE SEQUENCE</scope>
    <source>
        <strain evidence="1">IN212</strain>
    </source>
</reference>
<keyword evidence="2" id="KW-1185">Reference proteome</keyword>
<dbReference type="PANTHER" id="PTHR18901">
    <property type="entry name" value="2-DEOXYGLUCOSE-6-PHOSPHATE PHOSPHATASE 2"/>
    <property type="match status" value="1"/>
</dbReference>
<gene>
    <name evidence="1" type="ORF">RFULGI_LOCUS10253</name>
</gene>
<feature type="non-terminal residue" evidence="1">
    <location>
        <position position="151"/>
    </location>
</feature>
<dbReference type="OrthoDB" id="40579at2759"/>
<dbReference type="Gene3D" id="3.40.50.1000">
    <property type="entry name" value="HAD superfamily/HAD-like"/>
    <property type="match status" value="1"/>
</dbReference>
<protein>
    <submittedName>
        <fullName evidence="1">19405_t:CDS:1</fullName>
    </submittedName>
</protein>
<evidence type="ECO:0000313" key="2">
    <source>
        <dbReference type="Proteomes" id="UP000789396"/>
    </source>
</evidence>
<organism evidence="1 2">
    <name type="scientific">Racocetra fulgida</name>
    <dbReference type="NCBI Taxonomy" id="60492"/>
    <lineage>
        <taxon>Eukaryota</taxon>
        <taxon>Fungi</taxon>
        <taxon>Fungi incertae sedis</taxon>
        <taxon>Mucoromycota</taxon>
        <taxon>Glomeromycotina</taxon>
        <taxon>Glomeromycetes</taxon>
        <taxon>Diversisporales</taxon>
        <taxon>Gigasporaceae</taxon>
        <taxon>Racocetra</taxon>
    </lineage>
</organism>
<accession>A0A9N9HMV2</accession>
<dbReference type="PANTHER" id="PTHR18901:SF38">
    <property type="entry name" value="PSEUDOURIDINE-5'-PHOSPHATASE"/>
    <property type="match status" value="1"/>
</dbReference>
<sequence>MIKYVIIDLDGLLANTEEKYMLHIQNIFDHYADLLNNRCLLNLTSDEFKDMRNVKKIAFSNSELVDGAREAIHFLNKANFKLILATNSTYGELKQKIYNNIDVTINKLFNKNFLNVIYKSNNKSEVNKYKRVLEKRFLDANECLVIEDSYF</sequence>
<name>A0A9N9HMV2_9GLOM</name>
<proteinExistence type="predicted"/>
<evidence type="ECO:0000313" key="1">
    <source>
        <dbReference type="EMBL" id="CAG8697097.1"/>
    </source>
</evidence>
<dbReference type="GO" id="GO:0016791">
    <property type="term" value="F:phosphatase activity"/>
    <property type="evidence" value="ECO:0007669"/>
    <property type="project" value="TreeGrafter"/>
</dbReference>
<dbReference type="InterPro" id="IPR036412">
    <property type="entry name" value="HAD-like_sf"/>
</dbReference>
<dbReference type="SUPFAM" id="SSF56784">
    <property type="entry name" value="HAD-like"/>
    <property type="match status" value="1"/>
</dbReference>
<dbReference type="EMBL" id="CAJVPZ010019897">
    <property type="protein sequence ID" value="CAG8697097.1"/>
    <property type="molecule type" value="Genomic_DNA"/>
</dbReference>
<comment type="caution">
    <text evidence="1">The sequence shown here is derived from an EMBL/GenBank/DDBJ whole genome shotgun (WGS) entry which is preliminary data.</text>
</comment>